<sequence length="82" mass="9438">FNAITLQVAEHKYHLLDMYNINKLGFGVGKEQTIIILIYLNNIKKEKVVLNKQDWVINIKYISTAGKLLAPLLIFKSNHINT</sequence>
<reference evidence="1" key="1">
    <citation type="journal article" date="2020" name="Stud. Mycol.">
        <title>101 Dothideomycetes genomes: a test case for predicting lifestyles and emergence of pathogens.</title>
        <authorList>
            <person name="Haridas S."/>
            <person name="Albert R."/>
            <person name="Binder M."/>
            <person name="Bloem J."/>
            <person name="Labutti K."/>
            <person name="Salamov A."/>
            <person name="Andreopoulos B."/>
            <person name="Baker S."/>
            <person name="Barry K."/>
            <person name="Bills G."/>
            <person name="Bluhm B."/>
            <person name="Cannon C."/>
            <person name="Castanera R."/>
            <person name="Culley D."/>
            <person name="Daum C."/>
            <person name="Ezra D."/>
            <person name="Gonzalez J."/>
            <person name="Henrissat B."/>
            <person name="Kuo A."/>
            <person name="Liang C."/>
            <person name="Lipzen A."/>
            <person name="Lutzoni F."/>
            <person name="Magnuson J."/>
            <person name="Mondo S."/>
            <person name="Nolan M."/>
            <person name="Ohm R."/>
            <person name="Pangilinan J."/>
            <person name="Park H.-J."/>
            <person name="Ramirez L."/>
            <person name="Alfaro M."/>
            <person name="Sun H."/>
            <person name="Tritt A."/>
            <person name="Yoshinaga Y."/>
            <person name="Zwiers L.-H."/>
            <person name="Turgeon B."/>
            <person name="Goodwin S."/>
            <person name="Spatafora J."/>
            <person name="Crous P."/>
            <person name="Grigoriev I."/>
        </authorList>
    </citation>
    <scope>NUCLEOTIDE SEQUENCE</scope>
    <source>
        <strain evidence="1">Tuck. ex Michener</strain>
    </source>
</reference>
<accession>A0A6A6GRR0</accession>
<feature type="non-terminal residue" evidence="1">
    <location>
        <position position="1"/>
    </location>
</feature>
<dbReference type="EMBL" id="ML992087">
    <property type="protein sequence ID" value="KAF2228371.1"/>
    <property type="molecule type" value="Genomic_DNA"/>
</dbReference>
<keyword evidence="2" id="KW-1185">Reference proteome</keyword>
<gene>
    <name evidence="1" type="ORF">EV356DRAFT_458147</name>
</gene>
<organism evidence="1 2">
    <name type="scientific">Viridothelium virens</name>
    <name type="common">Speckled blister lichen</name>
    <name type="synonym">Trypethelium virens</name>
    <dbReference type="NCBI Taxonomy" id="1048519"/>
    <lineage>
        <taxon>Eukaryota</taxon>
        <taxon>Fungi</taxon>
        <taxon>Dikarya</taxon>
        <taxon>Ascomycota</taxon>
        <taxon>Pezizomycotina</taxon>
        <taxon>Dothideomycetes</taxon>
        <taxon>Dothideomycetes incertae sedis</taxon>
        <taxon>Trypetheliales</taxon>
        <taxon>Trypetheliaceae</taxon>
        <taxon>Viridothelium</taxon>
    </lineage>
</organism>
<name>A0A6A6GRR0_VIRVR</name>
<protein>
    <submittedName>
        <fullName evidence="1">Uncharacterized protein</fullName>
    </submittedName>
</protein>
<dbReference type="Proteomes" id="UP000800092">
    <property type="component" value="Unassembled WGS sequence"/>
</dbReference>
<evidence type="ECO:0000313" key="1">
    <source>
        <dbReference type="EMBL" id="KAF2228371.1"/>
    </source>
</evidence>
<dbReference type="AlphaFoldDB" id="A0A6A6GRR0"/>
<proteinExistence type="predicted"/>
<evidence type="ECO:0000313" key="2">
    <source>
        <dbReference type="Proteomes" id="UP000800092"/>
    </source>
</evidence>